<dbReference type="Pfam" id="PF01869">
    <property type="entry name" value="BcrAD_BadFG"/>
    <property type="match status" value="2"/>
</dbReference>
<feature type="region of interest" description="Disordered" evidence="5">
    <location>
        <begin position="982"/>
        <end position="1014"/>
    </location>
</feature>
<dbReference type="eggNOG" id="COG3580">
    <property type="taxonomic scope" value="Bacteria"/>
</dbReference>
<reference evidence="9" key="2">
    <citation type="submission" date="2011-02" db="EMBL/GenBank/DDBJ databases">
        <title>The complete genome of Syntrophobotulus glycolicus DSM 8271.</title>
        <authorList>
            <person name="Lucas S."/>
            <person name="Copeland A."/>
            <person name="Lapidus A."/>
            <person name="Bruce D."/>
            <person name="Goodwin L."/>
            <person name="Pitluck S."/>
            <person name="Kyrpides N."/>
            <person name="Mavromatis K."/>
            <person name="Pagani I."/>
            <person name="Ivanova N."/>
            <person name="Mikhailova N."/>
            <person name="Chertkov O."/>
            <person name="Held B."/>
            <person name="Detter J.C."/>
            <person name="Tapia R."/>
            <person name="Han C."/>
            <person name="Land M."/>
            <person name="Hauser L."/>
            <person name="Markowitz V."/>
            <person name="Cheng J.-F."/>
            <person name="Hugenholtz P."/>
            <person name="Woyke T."/>
            <person name="Wu D."/>
            <person name="Spring S."/>
            <person name="Schroeder M."/>
            <person name="Brambilla E."/>
            <person name="Klenk H.-P."/>
            <person name="Eisen J.A."/>
        </authorList>
    </citation>
    <scope>NUCLEOTIDE SEQUENCE [LARGE SCALE GENOMIC DNA]</scope>
    <source>
        <strain evidence="9">DSM 8271 / FlGlyR</strain>
    </source>
</reference>
<keyword evidence="2" id="KW-0479">Metal-binding</keyword>
<evidence type="ECO:0000259" key="6">
    <source>
        <dbReference type="Pfam" id="PF01869"/>
    </source>
</evidence>
<accession>F0SY55</accession>
<keyword evidence="3" id="KW-0408">Iron</keyword>
<feature type="domain" description="ATPase BadF/BadG/BcrA/BcrD type" evidence="6">
    <location>
        <begin position="7"/>
        <end position="254"/>
    </location>
</feature>
<evidence type="ECO:0000256" key="5">
    <source>
        <dbReference type="SAM" id="MobiDB-lite"/>
    </source>
</evidence>
<dbReference type="InterPro" id="IPR043129">
    <property type="entry name" value="ATPase_NBD"/>
</dbReference>
<name>F0SY55_SYNGF</name>
<evidence type="ECO:0000256" key="3">
    <source>
        <dbReference type="ARBA" id="ARBA00023004"/>
    </source>
</evidence>
<dbReference type="NCBIfam" id="TIGR00241">
    <property type="entry name" value="CoA_E_activ"/>
    <property type="match status" value="1"/>
</dbReference>
<dbReference type="RefSeq" id="WP_013623676.1">
    <property type="nucleotide sequence ID" value="NC_015172.1"/>
</dbReference>
<organism evidence="8 9">
    <name type="scientific">Syntrophobotulus glycolicus (strain DSM 8271 / FlGlyR)</name>
    <dbReference type="NCBI Taxonomy" id="645991"/>
    <lineage>
        <taxon>Bacteria</taxon>
        <taxon>Bacillati</taxon>
        <taxon>Bacillota</taxon>
        <taxon>Clostridia</taxon>
        <taxon>Eubacteriales</taxon>
        <taxon>Desulfitobacteriaceae</taxon>
        <taxon>Syntrophobotulus</taxon>
    </lineage>
</organism>
<dbReference type="InterPro" id="IPR002731">
    <property type="entry name" value="ATPase_BadF"/>
</dbReference>
<dbReference type="EMBL" id="CP002547">
    <property type="protein sequence ID" value="ADY54805.1"/>
    <property type="molecule type" value="Genomic_DNA"/>
</dbReference>
<dbReference type="PANTHER" id="PTHR32329">
    <property type="entry name" value="BIFUNCTIONAL PROTEIN [INCLUDES 2-HYDROXYACYL-COA DEHYDRATASE (N-TER) AND ITS ACTIVATOR DOMAIN (C_TERM)-RELATED"/>
    <property type="match status" value="1"/>
</dbReference>
<keyword evidence="9" id="KW-1185">Reference proteome</keyword>
<dbReference type="eggNOG" id="COG3581">
    <property type="taxonomic scope" value="Bacteria"/>
</dbReference>
<dbReference type="OrthoDB" id="9802715at2"/>
<evidence type="ECO:0000256" key="4">
    <source>
        <dbReference type="ARBA" id="ARBA00023014"/>
    </source>
</evidence>
<evidence type="ECO:0000313" key="9">
    <source>
        <dbReference type="Proteomes" id="UP000007488"/>
    </source>
</evidence>
<proteinExistence type="predicted"/>
<dbReference type="SUPFAM" id="SSF53067">
    <property type="entry name" value="Actin-like ATPase domain"/>
    <property type="match status" value="2"/>
</dbReference>
<dbReference type="STRING" id="645991.Sgly_0439"/>
<comment type="cofactor">
    <cofactor evidence="1">
        <name>[4Fe-4S] cluster</name>
        <dbReference type="ChEBI" id="CHEBI:49883"/>
    </cofactor>
</comment>
<dbReference type="eggNOG" id="COG1924">
    <property type="taxonomic scope" value="Bacteria"/>
</dbReference>
<dbReference type="PANTHER" id="PTHR32329:SF4">
    <property type="entry name" value="ACTIVATOR OF 2-HYDROXYACYL-COA DEHYDRATASE"/>
    <property type="match status" value="1"/>
</dbReference>
<evidence type="ECO:0000259" key="7">
    <source>
        <dbReference type="Pfam" id="PF09989"/>
    </source>
</evidence>
<dbReference type="Pfam" id="PF09989">
    <property type="entry name" value="DUF2229"/>
    <property type="match status" value="1"/>
</dbReference>
<sequence length="1429" mass="158632">MSELVHLGIDIGSTTIKVVVLDDKGALLFSRYRRHLADIYGTLKDMLEDAEEVIGRKKLTAAITGSGGIAVAELLEVPFIQEVLAGNKAVQRFIPGTDVVIELGGEDAKITFFDGSIDQRMNGICAGGTGAFIDQMAALLNTDARGLNELAGGYQVIYPLAARCGVFTKADIQPLLNDGARKEDIAISIFQAVVNQTISGLACGRKIEGRVGFLGGPLHFLPRLRDRFQLTLNLQGENMIVPENSELYVAMGAAYAGKDEKRLTMDDLFHRLRLKTKDLKFETARLEPLFSHLESYEKFRQRHAQHKAARQNLTSFRGDSFLGLDCGSTTTKAVLIDEKGSLLHSVYVSNEGSPLKTVTKVLKGIYAIIPEDCLIAYSAVTGYGENLVKAALRADIGEVETIAHLMAAEFFQPGVDLILDIGGQDMKCLKLRNGVIESIMLNEACSSGCGSFIETFAQALQMDSEEFALAGIKAEAPVDLGSRCTVFMNSKVKQAQKEGISVDNISAGLSYAVIKNALFKVMKYKEQDHSEDKIVVQGGTFLNDAVLRSLEKIMGKEVIRPDIAGLMGAFGAALLAKNAWFEKDKPKSSLIDENGLKSLTVKNVAQRCGSCSNNCLLTINIFNDKDRHITGNRCDQYTAKQGGEEVPDLYAYKYQKLFSYEALPPEKASRGSIGIPRVLNMYENYPFWAVFFRTLGFRVELSPDSDRQIYEKGMDTIPSDTACYPAKLAHGHIQTLIERGLKVIFYPCIPKERKEFPGADNSYNCPMVGAYAEVIKNNMDQLKHKGVLFLNPFIPYNNREKLTDRMYEVLKPFRISRHEVGRAVEAGWKEEALFKQDIRGKGEEVLKWLEKTGKNGIVLSGRPYHLDPEIHHGIPGMITSLGMAVLTEDAVAHLGSVSRPLRVLDQWMYHSRLYEAADVVSKSGNLELVQLNSFGCGPDSIAAEQAQEIVAGAGKNNTLLKIDEVRNLGAIRIRLRSLQAAKERKKQTKQKSFEQESTPANDQRKTPPAKPVFQKSMKKTHTILAPQMAPIHFELIQEAAGSEGYQLEVLASGGREEIEEGLKYVNHDSCYPSIIIIGQIIRALKSGKYNLDKTAVMMAQTGGPCRASNYLSLLRKALQTSGYSHIPVISANLAGLEEQPGFKITPSLIHKAVMSSVYGDLLMKLLYRIRPYEKTAGSTEMVFQEWMNRCKDNIRSGSRRGFEENVGQMVKQFSGIGMVEDRKPRIGLVGEIMVKYHPLANNNMAEYVEKAGGELVVPAFTDFFLFCAFEKKAARRELEGTRKAGLFGDLFIRYVESYRKEVRRALRENNNFILPPTIRELAESVMPMMSLCNSTGEGWLLTAEMVELIKEGAENIICMQPFACLPNHITGRGMIKKVKENFPQANIVTVDYDPGASEVNQINRIKLMMEKAFEENKKKSYCQKEIVDN</sequence>
<dbReference type="GO" id="GO:0046872">
    <property type="term" value="F:metal ion binding"/>
    <property type="evidence" value="ECO:0007669"/>
    <property type="project" value="UniProtKB-KW"/>
</dbReference>
<evidence type="ECO:0000256" key="1">
    <source>
        <dbReference type="ARBA" id="ARBA00001966"/>
    </source>
</evidence>
<dbReference type="Proteomes" id="UP000007488">
    <property type="component" value="Chromosome"/>
</dbReference>
<evidence type="ECO:0000256" key="2">
    <source>
        <dbReference type="ARBA" id="ARBA00022723"/>
    </source>
</evidence>
<dbReference type="CDD" id="cd24034">
    <property type="entry name" value="ASKHA_NBD_O66634-like_rpt1"/>
    <property type="match status" value="1"/>
</dbReference>
<dbReference type="Gene3D" id="3.30.420.40">
    <property type="match status" value="4"/>
</dbReference>
<reference evidence="8 9" key="1">
    <citation type="journal article" date="2011" name="Stand. Genomic Sci.">
        <title>Complete genome sequence of Syntrophobotulus glycolicus type strain (FlGlyR).</title>
        <authorList>
            <person name="Han C."/>
            <person name="Mwirichia R."/>
            <person name="Chertkov O."/>
            <person name="Held B."/>
            <person name="Lapidus A."/>
            <person name="Nolan M."/>
            <person name="Lucas S."/>
            <person name="Hammon N."/>
            <person name="Deshpande S."/>
            <person name="Cheng J.F."/>
            <person name="Tapia R."/>
            <person name="Goodwin L."/>
            <person name="Pitluck S."/>
            <person name="Huntemann M."/>
            <person name="Liolios K."/>
            <person name="Ivanova N."/>
            <person name="Pagani I."/>
            <person name="Mavromatis K."/>
            <person name="Ovchinikova G."/>
            <person name="Pati A."/>
            <person name="Chen A."/>
            <person name="Palaniappan K."/>
            <person name="Land M."/>
            <person name="Hauser L."/>
            <person name="Brambilla E.M."/>
            <person name="Rohde M."/>
            <person name="Spring S."/>
            <person name="Sikorski J."/>
            <person name="Goker M."/>
            <person name="Woyke T."/>
            <person name="Bristow J."/>
            <person name="Eisen J.A."/>
            <person name="Markowitz V."/>
            <person name="Hugenholtz P."/>
            <person name="Kyrpides N.C."/>
            <person name="Klenk H.P."/>
            <person name="Detter J.C."/>
        </authorList>
    </citation>
    <scope>NUCLEOTIDE SEQUENCE [LARGE SCALE GENOMIC DNA]</scope>
    <source>
        <strain evidence="9">DSM 8271 / FlGlyR</strain>
    </source>
</reference>
<dbReference type="GO" id="GO:0051536">
    <property type="term" value="F:iron-sulfur cluster binding"/>
    <property type="evidence" value="ECO:0007669"/>
    <property type="project" value="UniProtKB-KW"/>
</dbReference>
<dbReference type="InterPro" id="IPR018709">
    <property type="entry name" value="CoA_activase_DUF2229"/>
</dbReference>
<dbReference type="InterPro" id="IPR008275">
    <property type="entry name" value="CoA_E_activase_dom"/>
</dbReference>
<feature type="domain" description="DUF2229" evidence="7">
    <location>
        <begin position="673"/>
        <end position="891"/>
    </location>
</feature>
<gene>
    <name evidence="8" type="ordered locus">Sgly_0439</name>
</gene>
<protein>
    <submittedName>
        <fullName evidence="8">CoA-substrate-specific enzyme activase</fullName>
    </submittedName>
</protein>
<keyword evidence="4" id="KW-0411">Iron-sulfur</keyword>
<dbReference type="InterPro" id="IPR051805">
    <property type="entry name" value="Dehydratase_Activator_Redct"/>
</dbReference>
<dbReference type="HOGENOM" id="CLU_002393_1_0_9"/>
<dbReference type="CDD" id="cd24035">
    <property type="entry name" value="ASKHA_NBD_O66634-like_rpt2"/>
    <property type="match status" value="1"/>
</dbReference>
<dbReference type="KEGG" id="sgy:Sgly_0439"/>
<feature type="domain" description="ATPase BadF/BadG/BcrA/BcrD type" evidence="6">
    <location>
        <begin position="322"/>
        <end position="576"/>
    </location>
</feature>
<evidence type="ECO:0000313" key="8">
    <source>
        <dbReference type="EMBL" id="ADY54805.1"/>
    </source>
</evidence>